<dbReference type="PANTHER" id="PTHR12714:SF9">
    <property type="entry name" value="PROTEIN-S-ISOPRENYLCYSTEINE O-METHYLTRANSFERASE"/>
    <property type="match status" value="1"/>
</dbReference>
<sequence>PLLLLGACAIIFANLLRQWCFHQLGPLFTFEITIQPGHKLVTTGPYAVVRHPSYIGVYLALLGASVLALAPGAWLRECWAPSALGLPSAGQLVVGLLLAFWTAKCCVVFKSTYKRLQIEDSELKKVFGETWEQYARRVRWSILPGIY</sequence>
<dbReference type="Gene3D" id="1.20.120.1630">
    <property type="match status" value="1"/>
</dbReference>
<feature type="non-terminal residue" evidence="6">
    <location>
        <position position="147"/>
    </location>
</feature>
<evidence type="ECO:0000256" key="2">
    <source>
        <dbReference type="ARBA" id="ARBA00022692"/>
    </source>
</evidence>
<feature type="transmembrane region" description="Helical" evidence="5">
    <location>
        <begin position="82"/>
        <end position="101"/>
    </location>
</feature>
<reference evidence="6 7" key="1">
    <citation type="journal article" date="2014" name="PLoS Genet.">
        <title>Analysis of the Phlebiopsis gigantea genome, transcriptome and secretome provides insight into its pioneer colonization strategies of wood.</title>
        <authorList>
            <person name="Hori C."/>
            <person name="Ishida T."/>
            <person name="Igarashi K."/>
            <person name="Samejima M."/>
            <person name="Suzuki H."/>
            <person name="Master E."/>
            <person name="Ferreira P."/>
            <person name="Ruiz-Duenas F.J."/>
            <person name="Held B."/>
            <person name="Canessa P."/>
            <person name="Larrondo L.F."/>
            <person name="Schmoll M."/>
            <person name="Druzhinina I.S."/>
            <person name="Kubicek C.P."/>
            <person name="Gaskell J.A."/>
            <person name="Kersten P."/>
            <person name="St John F."/>
            <person name="Glasner J."/>
            <person name="Sabat G."/>
            <person name="Splinter BonDurant S."/>
            <person name="Syed K."/>
            <person name="Yadav J."/>
            <person name="Mgbeahuruike A.C."/>
            <person name="Kovalchuk A."/>
            <person name="Asiegbu F.O."/>
            <person name="Lackner G."/>
            <person name="Hoffmeister D."/>
            <person name="Rencoret J."/>
            <person name="Gutierrez A."/>
            <person name="Sun H."/>
            <person name="Lindquist E."/>
            <person name="Barry K."/>
            <person name="Riley R."/>
            <person name="Grigoriev I.V."/>
            <person name="Henrissat B."/>
            <person name="Kues U."/>
            <person name="Berka R.M."/>
            <person name="Martinez A.T."/>
            <person name="Covert S.F."/>
            <person name="Blanchette R.A."/>
            <person name="Cullen D."/>
        </authorList>
    </citation>
    <scope>NUCLEOTIDE SEQUENCE [LARGE SCALE GENOMIC DNA]</scope>
    <source>
        <strain evidence="6 7">11061_1 CR5-6</strain>
    </source>
</reference>
<keyword evidence="5" id="KW-0808">Transferase</keyword>
<dbReference type="GO" id="GO:0004671">
    <property type="term" value="F:protein C-terminal S-isoprenylcysteine carboxyl O-methyltransferase activity"/>
    <property type="evidence" value="ECO:0007669"/>
    <property type="project" value="UniProtKB-EC"/>
</dbReference>
<keyword evidence="5" id="KW-0949">S-adenosyl-L-methionine</keyword>
<dbReference type="HOGENOM" id="CLU_065200_6_2_1"/>
<keyword evidence="3 5" id="KW-1133">Transmembrane helix</keyword>
<comment type="caution">
    <text evidence="5">Lacks conserved residue(s) required for the propagation of feature annotation.</text>
</comment>
<keyword evidence="2 5" id="KW-0812">Transmembrane</keyword>
<comment type="similarity">
    <text evidence="5">Belongs to the class VI-like SAM-binding methyltransferase superfamily. Isoprenylcysteine carboxyl methyltransferase family.</text>
</comment>
<keyword evidence="4 5" id="KW-0472">Membrane</keyword>
<evidence type="ECO:0000256" key="4">
    <source>
        <dbReference type="ARBA" id="ARBA00023136"/>
    </source>
</evidence>
<dbReference type="EMBL" id="KN840606">
    <property type="protein sequence ID" value="KIP03643.1"/>
    <property type="molecule type" value="Genomic_DNA"/>
</dbReference>
<keyword evidence="7" id="KW-1185">Reference proteome</keyword>
<keyword evidence="5" id="KW-0256">Endoplasmic reticulum</keyword>
<evidence type="ECO:0000256" key="3">
    <source>
        <dbReference type="ARBA" id="ARBA00022989"/>
    </source>
</evidence>
<dbReference type="OrthoDB" id="422086at2759"/>
<proteinExistence type="inferred from homology"/>
<dbReference type="GO" id="GO:0005789">
    <property type="term" value="C:endoplasmic reticulum membrane"/>
    <property type="evidence" value="ECO:0007669"/>
    <property type="project" value="UniProtKB-SubCell"/>
</dbReference>
<dbReference type="PANTHER" id="PTHR12714">
    <property type="entry name" value="PROTEIN-S ISOPRENYLCYSTEINE O-METHYLTRANSFERASE"/>
    <property type="match status" value="1"/>
</dbReference>
<comment type="subcellular location">
    <subcellularLocation>
        <location evidence="5">Endoplasmic reticulum membrane</location>
        <topology evidence="5">Multi-pass membrane protein</topology>
    </subcellularLocation>
    <subcellularLocation>
        <location evidence="1">Membrane</location>
        <topology evidence="1">Multi-pass membrane protein</topology>
    </subcellularLocation>
</comment>
<dbReference type="EC" id="2.1.1.100" evidence="5"/>
<name>A0A0C3PE14_PHLG1</name>
<feature type="transmembrane region" description="Helical" evidence="5">
    <location>
        <begin position="55"/>
        <end position="75"/>
    </location>
</feature>
<dbReference type="GO" id="GO:0032259">
    <property type="term" value="P:methylation"/>
    <property type="evidence" value="ECO:0007669"/>
    <property type="project" value="UniProtKB-KW"/>
</dbReference>
<evidence type="ECO:0000256" key="5">
    <source>
        <dbReference type="RuleBase" id="RU362022"/>
    </source>
</evidence>
<organism evidence="6 7">
    <name type="scientific">Phlebiopsis gigantea (strain 11061_1 CR5-6)</name>
    <name type="common">White-rot fungus</name>
    <name type="synonym">Peniophora gigantea</name>
    <dbReference type="NCBI Taxonomy" id="745531"/>
    <lineage>
        <taxon>Eukaryota</taxon>
        <taxon>Fungi</taxon>
        <taxon>Dikarya</taxon>
        <taxon>Basidiomycota</taxon>
        <taxon>Agaricomycotina</taxon>
        <taxon>Agaricomycetes</taxon>
        <taxon>Polyporales</taxon>
        <taxon>Phanerochaetaceae</taxon>
        <taxon>Phlebiopsis</taxon>
    </lineage>
</organism>
<evidence type="ECO:0000313" key="7">
    <source>
        <dbReference type="Proteomes" id="UP000053257"/>
    </source>
</evidence>
<dbReference type="Pfam" id="PF04140">
    <property type="entry name" value="ICMT"/>
    <property type="match status" value="1"/>
</dbReference>
<evidence type="ECO:0000256" key="1">
    <source>
        <dbReference type="ARBA" id="ARBA00004141"/>
    </source>
</evidence>
<accession>A0A0C3PE14</accession>
<dbReference type="InterPro" id="IPR007269">
    <property type="entry name" value="ICMT_MeTrfase"/>
</dbReference>
<feature type="non-terminal residue" evidence="6">
    <location>
        <position position="1"/>
    </location>
</feature>
<protein>
    <recommendedName>
        <fullName evidence="5">Protein-S-isoprenylcysteine O-methyltransferase</fullName>
        <ecNumber evidence="5">2.1.1.100</ecNumber>
    </recommendedName>
</protein>
<evidence type="ECO:0000313" key="6">
    <source>
        <dbReference type="EMBL" id="KIP03643.1"/>
    </source>
</evidence>
<keyword evidence="5" id="KW-0489">Methyltransferase</keyword>
<dbReference type="AlphaFoldDB" id="A0A0C3PE14"/>
<dbReference type="Proteomes" id="UP000053257">
    <property type="component" value="Unassembled WGS sequence"/>
</dbReference>
<comment type="catalytic activity">
    <reaction evidence="5">
        <text>[protein]-C-terminal S-[(2E,6E)-farnesyl]-L-cysteine + S-adenosyl-L-methionine = [protein]-C-terminal S-[(2E,6E)-farnesyl]-L-cysteine methyl ester + S-adenosyl-L-homocysteine</text>
        <dbReference type="Rhea" id="RHEA:21672"/>
        <dbReference type="Rhea" id="RHEA-COMP:12125"/>
        <dbReference type="Rhea" id="RHEA-COMP:12126"/>
        <dbReference type="ChEBI" id="CHEBI:57856"/>
        <dbReference type="ChEBI" id="CHEBI:59789"/>
        <dbReference type="ChEBI" id="CHEBI:90510"/>
        <dbReference type="ChEBI" id="CHEBI:90511"/>
        <dbReference type="EC" id="2.1.1.100"/>
    </reaction>
</comment>
<gene>
    <name evidence="6" type="ORF">PHLGIDRAFT_52963</name>
</gene>